<dbReference type="Pfam" id="PF01068">
    <property type="entry name" value="DNA_ligase_A_M"/>
    <property type="match status" value="1"/>
</dbReference>
<feature type="compositionally biased region" description="Basic residues" evidence="9">
    <location>
        <begin position="1"/>
        <end position="10"/>
    </location>
</feature>
<dbReference type="GO" id="GO:0005634">
    <property type="term" value="C:nucleus"/>
    <property type="evidence" value="ECO:0007669"/>
    <property type="project" value="TreeGrafter"/>
</dbReference>
<evidence type="ECO:0000256" key="7">
    <source>
        <dbReference type="RuleBase" id="RU000617"/>
    </source>
</evidence>
<protein>
    <recommendedName>
        <fullName evidence="7">DNA ligase</fullName>
        <ecNumber evidence="7">6.5.1.1</ecNumber>
    </recommendedName>
</protein>
<dbReference type="CDD" id="cd07900">
    <property type="entry name" value="Adenylation_DNA_ligase_I_Euk"/>
    <property type="match status" value="1"/>
</dbReference>
<feature type="compositionally biased region" description="Polar residues" evidence="9">
    <location>
        <begin position="127"/>
        <end position="140"/>
    </location>
</feature>
<organism evidence="11 12">
    <name type="scientific">Dactylonectria estremocensis</name>
    <dbReference type="NCBI Taxonomy" id="1079267"/>
    <lineage>
        <taxon>Eukaryota</taxon>
        <taxon>Fungi</taxon>
        <taxon>Dikarya</taxon>
        <taxon>Ascomycota</taxon>
        <taxon>Pezizomycotina</taxon>
        <taxon>Sordariomycetes</taxon>
        <taxon>Hypocreomycetidae</taxon>
        <taxon>Hypocreales</taxon>
        <taxon>Nectriaceae</taxon>
        <taxon>Dactylonectria</taxon>
    </lineage>
</organism>
<comment type="similarity">
    <text evidence="1 8">Belongs to the ATP-dependent DNA ligase family.</text>
</comment>
<feature type="compositionally biased region" description="Polar residues" evidence="9">
    <location>
        <begin position="77"/>
        <end position="98"/>
    </location>
</feature>
<dbReference type="FunFam" id="1.10.3260.10:FF:000004">
    <property type="entry name" value="DNA ligase"/>
    <property type="match status" value="1"/>
</dbReference>
<dbReference type="Gene3D" id="2.40.50.140">
    <property type="entry name" value="Nucleic acid-binding proteins"/>
    <property type="match status" value="1"/>
</dbReference>
<dbReference type="InterPro" id="IPR000977">
    <property type="entry name" value="DNA_ligase_ATP-dep"/>
</dbReference>
<dbReference type="InterPro" id="IPR012309">
    <property type="entry name" value="DNA_ligase_ATP-dep_C"/>
</dbReference>
<evidence type="ECO:0000256" key="5">
    <source>
        <dbReference type="ARBA" id="ARBA00022840"/>
    </source>
</evidence>
<dbReference type="Pfam" id="PF04675">
    <property type="entry name" value="DNA_ligase_A_N"/>
    <property type="match status" value="1"/>
</dbReference>
<dbReference type="InterPro" id="IPR036599">
    <property type="entry name" value="DNA_ligase_N_sf"/>
</dbReference>
<evidence type="ECO:0000256" key="3">
    <source>
        <dbReference type="ARBA" id="ARBA00022705"/>
    </source>
</evidence>
<dbReference type="InterPro" id="IPR012308">
    <property type="entry name" value="DNA_ligase_ATP-dep_N"/>
</dbReference>
<dbReference type="InterPro" id="IPR016059">
    <property type="entry name" value="DNA_ligase_ATP-dep_CS"/>
</dbReference>
<dbReference type="PANTHER" id="PTHR45674:SF9">
    <property type="entry name" value="DNA LIGASE 3"/>
    <property type="match status" value="1"/>
</dbReference>
<dbReference type="GO" id="GO:0006310">
    <property type="term" value="P:DNA recombination"/>
    <property type="evidence" value="ECO:0007669"/>
    <property type="project" value="UniProtKB-KW"/>
</dbReference>
<dbReference type="PROSITE" id="PS00697">
    <property type="entry name" value="DNA_LIGASE_A1"/>
    <property type="match status" value="1"/>
</dbReference>
<dbReference type="EC" id="6.5.1.1" evidence="7"/>
<dbReference type="Gene3D" id="3.30.1490.70">
    <property type="match status" value="1"/>
</dbReference>
<evidence type="ECO:0000256" key="2">
    <source>
        <dbReference type="ARBA" id="ARBA00022598"/>
    </source>
</evidence>
<evidence type="ECO:0000256" key="9">
    <source>
        <dbReference type="SAM" id="MobiDB-lite"/>
    </source>
</evidence>
<reference evidence="11" key="1">
    <citation type="journal article" date="2021" name="Nat. Commun.">
        <title>Genetic determinants of endophytism in the Arabidopsis root mycobiome.</title>
        <authorList>
            <person name="Mesny F."/>
            <person name="Miyauchi S."/>
            <person name="Thiergart T."/>
            <person name="Pickel B."/>
            <person name="Atanasova L."/>
            <person name="Karlsson M."/>
            <person name="Huettel B."/>
            <person name="Barry K.W."/>
            <person name="Haridas S."/>
            <person name="Chen C."/>
            <person name="Bauer D."/>
            <person name="Andreopoulos W."/>
            <person name="Pangilinan J."/>
            <person name="LaButti K."/>
            <person name="Riley R."/>
            <person name="Lipzen A."/>
            <person name="Clum A."/>
            <person name="Drula E."/>
            <person name="Henrissat B."/>
            <person name="Kohler A."/>
            <person name="Grigoriev I.V."/>
            <person name="Martin F.M."/>
            <person name="Hacquard S."/>
        </authorList>
    </citation>
    <scope>NUCLEOTIDE SEQUENCE</scope>
    <source>
        <strain evidence="11">MPI-CAGE-AT-0021</strain>
    </source>
</reference>
<keyword evidence="5 7" id="KW-0067">ATP-binding</keyword>
<evidence type="ECO:0000256" key="1">
    <source>
        <dbReference type="ARBA" id="ARBA00007572"/>
    </source>
</evidence>
<evidence type="ECO:0000256" key="8">
    <source>
        <dbReference type="RuleBase" id="RU004196"/>
    </source>
</evidence>
<dbReference type="Gene3D" id="1.10.3260.10">
    <property type="entry name" value="DNA ligase, ATP-dependent, N-terminal domain"/>
    <property type="match status" value="1"/>
</dbReference>
<dbReference type="GO" id="GO:0006281">
    <property type="term" value="P:DNA repair"/>
    <property type="evidence" value="ECO:0007669"/>
    <property type="project" value="UniProtKB-KW"/>
</dbReference>
<dbReference type="NCBIfam" id="TIGR00574">
    <property type="entry name" value="dnl1"/>
    <property type="match status" value="1"/>
</dbReference>
<evidence type="ECO:0000256" key="4">
    <source>
        <dbReference type="ARBA" id="ARBA00022741"/>
    </source>
</evidence>
<dbReference type="SUPFAM" id="SSF117018">
    <property type="entry name" value="ATP-dependent DNA ligase DNA-binding domain"/>
    <property type="match status" value="1"/>
</dbReference>
<name>A0A9P9F517_9HYPO</name>
<dbReference type="GO" id="GO:0071897">
    <property type="term" value="P:DNA biosynthetic process"/>
    <property type="evidence" value="ECO:0007669"/>
    <property type="project" value="InterPro"/>
</dbReference>
<dbReference type="InterPro" id="IPR050191">
    <property type="entry name" value="ATP-dep_DNA_ligase"/>
</dbReference>
<keyword evidence="2 7" id="KW-0436">Ligase</keyword>
<keyword evidence="4 7" id="KW-0547">Nucleotide-binding</keyword>
<keyword evidence="7" id="KW-0233">DNA recombination</keyword>
<dbReference type="SUPFAM" id="SSF50249">
    <property type="entry name" value="Nucleic acid-binding proteins"/>
    <property type="match status" value="1"/>
</dbReference>
<dbReference type="Proteomes" id="UP000717696">
    <property type="component" value="Unassembled WGS sequence"/>
</dbReference>
<dbReference type="GO" id="GO:0006273">
    <property type="term" value="P:lagging strand elongation"/>
    <property type="evidence" value="ECO:0007669"/>
    <property type="project" value="TreeGrafter"/>
</dbReference>
<evidence type="ECO:0000313" key="12">
    <source>
        <dbReference type="Proteomes" id="UP000717696"/>
    </source>
</evidence>
<accession>A0A9P9F517</accession>
<evidence type="ECO:0000259" key="10">
    <source>
        <dbReference type="PROSITE" id="PS50160"/>
    </source>
</evidence>
<keyword evidence="3" id="KW-0235">DNA replication</keyword>
<proteinExistence type="inferred from homology"/>
<keyword evidence="7" id="KW-0234">DNA repair</keyword>
<dbReference type="EMBL" id="JAGMUU010000004">
    <property type="protein sequence ID" value="KAH7154915.1"/>
    <property type="molecule type" value="Genomic_DNA"/>
</dbReference>
<keyword evidence="7" id="KW-0227">DNA damage</keyword>
<dbReference type="PANTHER" id="PTHR45674">
    <property type="entry name" value="DNA LIGASE 1/3 FAMILY MEMBER"/>
    <property type="match status" value="1"/>
</dbReference>
<dbReference type="GO" id="GO:0003677">
    <property type="term" value="F:DNA binding"/>
    <property type="evidence" value="ECO:0007669"/>
    <property type="project" value="InterPro"/>
</dbReference>
<keyword evidence="12" id="KW-1185">Reference proteome</keyword>
<dbReference type="SUPFAM" id="SSF56091">
    <property type="entry name" value="DNA ligase/mRNA capping enzyme, catalytic domain"/>
    <property type="match status" value="1"/>
</dbReference>
<dbReference type="Pfam" id="PF04679">
    <property type="entry name" value="DNA_ligase_A_C"/>
    <property type="match status" value="1"/>
</dbReference>
<dbReference type="CDD" id="cd07969">
    <property type="entry name" value="OBF_DNA_ligase_I"/>
    <property type="match status" value="1"/>
</dbReference>
<gene>
    <name evidence="11" type="ORF">B0J13DRAFT_436501</name>
</gene>
<dbReference type="GO" id="GO:0003910">
    <property type="term" value="F:DNA ligase (ATP) activity"/>
    <property type="evidence" value="ECO:0007669"/>
    <property type="project" value="UniProtKB-EC"/>
</dbReference>
<evidence type="ECO:0000313" key="11">
    <source>
        <dbReference type="EMBL" id="KAH7154915.1"/>
    </source>
</evidence>
<evidence type="ECO:0000256" key="6">
    <source>
        <dbReference type="ARBA" id="ARBA00034003"/>
    </source>
</evidence>
<comment type="caution">
    <text evidence="11">The sequence shown here is derived from an EMBL/GenBank/DDBJ whole genome shotgun (WGS) entry which is preliminary data.</text>
</comment>
<dbReference type="PROSITE" id="PS50160">
    <property type="entry name" value="DNA_LIGASE_A3"/>
    <property type="match status" value="1"/>
</dbReference>
<dbReference type="GO" id="GO:0005524">
    <property type="term" value="F:ATP binding"/>
    <property type="evidence" value="ECO:0007669"/>
    <property type="project" value="UniProtKB-KW"/>
</dbReference>
<comment type="catalytic activity">
    <reaction evidence="6 7">
        <text>ATP + (deoxyribonucleotide)n-3'-hydroxyl + 5'-phospho-(deoxyribonucleotide)m = (deoxyribonucleotide)n+m + AMP + diphosphate.</text>
        <dbReference type="EC" id="6.5.1.1"/>
    </reaction>
</comment>
<feature type="domain" description="ATP-dependent DNA ligase family profile" evidence="10">
    <location>
        <begin position="536"/>
        <end position="724"/>
    </location>
</feature>
<dbReference type="FunFam" id="3.30.470.30:FF:000018">
    <property type="entry name" value="DNA ligase"/>
    <property type="match status" value="1"/>
</dbReference>
<dbReference type="InterPro" id="IPR012310">
    <property type="entry name" value="DNA_ligase_ATP-dep_cent"/>
</dbReference>
<dbReference type="FunFam" id="2.40.50.140:FF:000062">
    <property type="entry name" value="DNA ligase"/>
    <property type="match status" value="1"/>
</dbReference>
<dbReference type="AlphaFoldDB" id="A0A9P9F517"/>
<dbReference type="Gene3D" id="3.30.470.30">
    <property type="entry name" value="DNA ligase/mRNA capping enzyme"/>
    <property type="match status" value="1"/>
</dbReference>
<feature type="compositionally biased region" description="Polar residues" evidence="9">
    <location>
        <begin position="31"/>
        <end position="50"/>
    </location>
</feature>
<sequence>MPSPSKKRKLNSNGSKPSAAAPRGLEYFFSKQKQAPSETPEQSGTATSSDAAPEMTDEELARKLQAEWDQELASERQFAQSGAQSNTSEPSESASAKETPNPEPNPTLVLPTSLAKPSPMKSKATLGLQSAGMSEDTTSTSIPLDESPLTFQPSQHLPSLYEHWESEGGDASYALLTRCFVLVSGTTSRIKIIDTLVNCLRILIEGDPSSLLPAVWLATNSISPPYVSMELGLGGSAISKALKNVCGLDSRSLKAIYDKHGDAGDVAFEAKKKQSFTLRKPKPLTIKGVYQSLVKIANSQGQGSSEVKQRLVDRLLQDARGGEESRFVVRTLCQHLRIGAVKTTMLIALSRAFLLSRPQGTHFPVKLTSELAKLKKEELADIWARGEEIVKGCFAKRPNYNDLVPVLLEIGMSDELLIRCGIALHVPLRPMLGSITRDLSEMLTKLQGRDFACEYKYDGQRAQVHCDEQGKVSIFSRHLELMTDKYPDLVELIPKIRGEGVGSFIMEGEVVAVDQANGELKNFQTLTNRARKDVDIGSITISVCLFSFDLMYLNGQPLLNHAFRERRGLLRSLFTEVPNRFTWVKSLDATSADSETVLDFFKSATEAKCEGIMVKILDNLTAMPYLGDADELALGDSEKLSLPNTKMKGKGKAKSAVEGDKKTKSRRKPLLATYEPDKRLDSWLKVKKDYSSSFDTLDLIPIAAWHGQGRKAKWWSPILLAVRNEDTGSLEAVCKCMSGFTDTFYKANKEFYDDGKDSGEAKNTRSQKPSFVEYSGPTPDVWFEPQEVWEMAFADITLSPTYTAAIGLVSDERGLSMRFPRFLKKREDKGIDEASTNDFLAGLWRKQEAKAVSTQGQAVEQDVEEEDQ</sequence>
<dbReference type="OrthoDB" id="206088at2759"/>
<feature type="region of interest" description="Disordered" evidence="9">
    <location>
        <begin position="643"/>
        <end position="667"/>
    </location>
</feature>
<feature type="region of interest" description="Disordered" evidence="9">
    <location>
        <begin position="1"/>
        <end position="140"/>
    </location>
</feature>
<dbReference type="InterPro" id="IPR012340">
    <property type="entry name" value="NA-bd_OB-fold"/>
</dbReference>